<keyword evidence="2" id="KW-0812">Transmembrane</keyword>
<evidence type="ECO:0000259" key="3">
    <source>
        <dbReference type="Pfam" id="PF01757"/>
    </source>
</evidence>
<feature type="transmembrane region" description="Helical" evidence="2">
    <location>
        <begin position="379"/>
        <end position="398"/>
    </location>
</feature>
<feature type="transmembrane region" description="Helical" evidence="2">
    <location>
        <begin position="410"/>
        <end position="432"/>
    </location>
</feature>
<protein>
    <recommendedName>
        <fullName evidence="3">Acyltransferase 3 domain-containing protein</fullName>
    </recommendedName>
</protein>
<gene>
    <name evidence="4" type="ORF">SLS60_010153</name>
</gene>
<evidence type="ECO:0000256" key="1">
    <source>
        <dbReference type="SAM" id="MobiDB-lite"/>
    </source>
</evidence>
<evidence type="ECO:0000256" key="2">
    <source>
        <dbReference type="SAM" id="Phobius"/>
    </source>
</evidence>
<evidence type="ECO:0000313" key="5">
    <source>
        <dbReference type="Proteomes" id="UP001521785"/>
    </source>
</evidence>
<dbReference type="PANTHER" id="PTHR23028">
    <property type="entry name" value="ACETYLTRANSFERASE"/>
    <property type="match status" value="1"/>
</dbReference>
<evidence type="ECO:0000313" key="4">
    <source>
        <dbReference type="EMBL" id="KAL1594393.1"/>
    </source>
</evidence>
<feature type="region of interest" description="Disordered" evidence="1">
    <location>
        <begin position="1"/>
        <end position="27"/>
    </location>
</feature>
<dbReference type="InterPro" id="IPR050879">
    <property type="entry name" value="Acyltransferase_3"/>
</dbReference>
<feature type="transmembrane region" description="Helical" evidence="2">
    <location>
        <begin position="171"/>
        <end position="191"/>
    </location>
</feature>
<proteinExistence type="predicted"/>
<feature type="transmembrane region" description="Helical" evidence="2">
    <location>
        <begin position="244"/>
        <end position="266"/>
    </location>
</feature>
<comment type="caution">
    <text evidence="4">The sequence shown here is derived from an EMBL/GenBank/DDBJ whole genome shotgun (WGS) entry which is preliminary data.</text>
</comment>
<feature type="transmembrane region" description="Helical" evidence="2">
    <location>
        <begin position="336"/>
        <end position="355"/>
    </location>
</feature>
<dbReference type="InterPro" id="IPR002656">
    <property type="entry name" value="Acyl_transf_3_dom"/>
</dbReference>
<accession>A0ABR3QQW6</accession>
<keyword evidence="2" id="KW-0472">Membrane</keyword>
<dbReference type="PANTHER" id="PTHR23028:SF134">
    <property type="entry name" value="PUTATIVE (AFU_ORTHOLOGUE AFUA_4G08520)-RELATED"/>
    <property type="match status" value="1"/>
</dbReference>
<keyword evidence="5" id="KW-1185">Reference proteome</keyword>
<reference evidence="4 5" key="1">
    <citation type="submission" date="2024-02" db="EMBL/GenBank/DDBJ databases">
        <title>De novo assembly and annotation of 12 fungi associated with fruit tree decline syndrome in Ontario, Canada.</title>
        <authorList>
            <person name="Sulman M."/>
            <person name="Ellouze W."/>
            <person name="Ilyukhin E."/>
        </authorList>
    </citation>
    <scope>NUCLEOTIDE SEQUENCE [LARGE SCALE GENOMIC DNA]</scope>
    <source>
        <strain evidence="4 5">M42-189</strain>
    </source>
</reference>
<sequence length="493" mass="56604">MYSSDRTSSDGAPLLEHFEPENEIGNDTNEKRVERRAFWDCIHYRSIANTLTPSFWQRHANSDVPRRPHPTAWLDGLRGVAAFLVYIYHYQHMFHQSYNFGYASNNGNHDHWLIQLSIIRLIANGQVQVATFYVLSGVSLSLKPLRLARSHAFDKFHDTMFSSVFRRALRLYLPIFAVQTGVFIATLLGLYNHGYVLSQNWPYVGTNELMHTVFDSNWAQTEDWLRAMWNYANPFLPNRPLYDVHLWTIPIEFRNSIILFATLVGFSKLQARIRISLTVLLWVYCMSFGLTESETALFVAGMAIAEFILIQEEWGKQLPLTDASIKPLSKQSHVKCACWFALGIVGLHLLSWPPLNADRTPGFRTLARMTPWGPFTEYFWQRTGAAVFVFALSGSALLRYPFQTRLAIYLGKISFPLYIVHGPLNHTLGFWLVEVFFKITGSETFAGYETGVFLAFCTEAVVVVWLADLVMRTVDGPSVRFGRWLQGKWEVRT</sequence>
<dbReference type="EMBL" id="JAKJXO020000017">
    <property type="protein sequence ID" value="KAL1594393.1"/>
    <property type="molecule type" value="Genomic_DNA"/>
</dbReference>
<keyword evidence="2" id="KW-1133">Transmembrane helix</keyword>
<dbReference type="Proteomes" id="UP001521785">
    <property type="component" value="Unassembled WGS sequence"/>
</dbReference>
<feature type="transmembrane region" description="Helical" evidence="2">
    <location>
        <begin position="452"/>
        <end position="471"/>
    </location>
</feature>
<name>A0ABR3QQW6_9PLEO</name>
<feature type="domain" description="Acyltransferase 3" evidence="3">
    <location>
        <begin position="72"/>
        <end position="464"/>
    </location>
</feature>
<dbReference type="Pfam" id="PF01757">
    <property type="entry name" value="Acyl_transf_3"/>
    <property type="match status" value="1"/>
</dbReference>
<organism evidence="4 5">
    <name type="scientific">Paraconiothyrium brasiliense</name>
    <dbReference type="NCBI Taxonomy" id="300254"/>
    <lineage>
        <taxon>Eukaryota</taxon>
        <taxon>Fungi</taxon>
        <taxon>Dikarya</taxon>
        <taxon>Ascomycota</taxon>
        <taxon>Pezizomycotina</taxon>
        <taxon>Dothideomycetes</taxon>
        <taxon>Pleosporomycetidae</taxon>
        <taxon>Pleosporales</taxon>
        <taxon>Massarineae</taxon>
        <taxon>Didymosphaeriaceae</taxon>
        <taxon>Paraconiothyrium</taxon>
    </lineage>
</organism>
<feature type="compositionally biased region" description="Polar residues" evidence="1">
    <location>
        <begin position="1"/>
        <end position="10"/>
    </location>
</feature>